<feature type="coiled-coil region" evidence="1">
    <location>
        <begin position="93"/>
        <end position="120"/>
    </location>
</feature>
<accession>A0A1C3P3K6</accession>
<dbReference type="AlphaFoldDB" id="A0A1C3P3K6"/>
<proteinExistence type="predicted"/>
<dbReference type="EMBL" id="FLUV01001741">
    <property type="protein sequence ID" value="SBW24391.1"/>
    <property type="molecule type" value="Genomic_DNA"/>
</dbReference>
<dbReference type="Proteomes" id="UP000199013">
    <property type="component" value="Unassembled WGS sequence"/>
</dbReference>
<evidence type="ECO:0000313" key="2">
    <source>
        <dbReference type="EMBL" id="SBW24391.1"/>
    </source>
</evidence>
<gene>
    <name evidence="2" type="ORF">FDG2_4135</name>
</gene>
<organism evidence="2 3">
    <name type="scientific">Candidatus Protofrankia californiensis</name>
    <dbReference type="NCBI Taxonomy" id="1839754"/>
    <lineage>
        <taxon>Bacteria</taxon>
        <taxon>Bacillati</taxon>
        <taxon>Actinomycetota</taxon>
        <taxon>Actinomycetes</taxon>
        <taxon>Frankiales</taxon>
        <taxon>Frankiaceae</taxon>
        <taxon>Protofrankia</taxon>
    </lineage>
</organism>
<keyword evidence="1" id="KW-0175">Coiled coil</keyword>
<evidence type="ECO:0000256" key="1">
    <source>
        <dbReference type="SAM" id="Coils"/>
    </source>
</evidence>
<protein>
    <submittedName>
        <fullName evidence="2">Uncharacterized protein</fullName>
    </submittedName>
</protein>
<name>A0A1C3P3K6_9ACTN</name>
<reference evidence="3" key="1">
    <citation type="submission" date="2016-02" db="EMBL/GenBank/DDBJ databases">
        <authorList>
            <person name="Wibberg D."/>
        </authorList>
    </citation>
    <scope>NUCLEOTIDE SEQUENCE [LARGE SCALE GENOMIC DNA]</scope>
</reference>
<evidence type="ECO:0000313" key="3">
    <source>
        <dbReference type="Proteomes" id="UP000199013"/>
    </source>
</evidence>
<keyword evidence="3" id="KW-1185">Reference proteome</keyword>
<sequence>MIYESSGKTLFGYVGTATGQVGKQIEPFASTITELAAVDLDLTPQVQLAYELYSASFSEKDADSRFLMLMMAVETLLDRKPRSNESLEVVASLEKLVKDSNLLEEEANSLRGALKDMRLESIGQAGRRVASLLNGSTYQGDSPVIFFRRCYSLRSALVHGNSPRPSVADTGLRAAHLEHFVADLIAVLGGLGDNLAR</sequence>